<feature type="compositionally biased region" description="Basic residues" evidence="3">
    <location>
        <begin position="1"/>
        <end position="17"/>
    </location>
</feature>
<gene>
    <name evidence="5" type="ORF">NDU88_000105</name>
</gene>
<reference evidence="5" key="1">
    <citation type="journal article" date="2022" name="bioRxiv">
        <title>Sequencing and chromosome-scale assembly of the giantPleurodeles waltlgenome.</title>
        <authorList>
            <person name="Brown T."/>
            <person name="Elewa A."/>
            <person name="Iarovenko S."/>
            <person name="Subramanian E."/>
            <person name="Araus A.J."/>
            <person name="Petzold A."/>
            <person name="Susuki M."/>
            <person name="Suzuki K.-i.T."/>
            <person name="Hayashi T."/>
            <person name="Toyoda A."/>
            <person name="Oliveira C."/>
            <person name="Osipova E."/>
            <person name="Leigh N.D."/>
            <person name="Simon A."/>
            <person name="Yun M.H."/>
        </authorList>
    </citation>
    <scope>NUCLEOTIDE SEQUENCE</scope>
    <source>
        <strain evidence="5">20211129_DDA</strain>
        <tissue evidence="5">Liver</tissue>
    </source>
</reference>
<evidence type="ECO:0000259" key="4">
    <source>
        <dbReference type="PROSITE" id="PS50102"/>
    </source>
</evidence>
<accession>A0AAV7KUQ1</accession>
<keyword evidence="1 2" id="KW-0694">RNA-binding</keyword>
<feature type="compositionally biased region" description="Basic and acidic residues" evidence="3">
    <location>
        <begin position="40"/>
        <end position="53"/>
    </location>
</feature>
<proteinExistence type="predicted"/>
<evidence type="ECO:0000256" key="2">
    <source>
        <dbReference type="PROSITE-ProRule" id="PRU00176"/>
    </source>
</evidence>
<evidence type="ECO:0000256" key="3">
    <source>
        <dbReference type="SAM" id="MobiDB-lite"/>
    </source>
</evidence>
<dbReference type="InterPro" id="IPR000504">
    <property type="entry name" value="RRM_dom"/>
</dbReference>
<dbReference type="SMART" id="SM00360">
    <property type="entry name" value="RRM"/>
    <property type="match status" value="3"/>
</dbReference>
<dbReference type="PANTHER" id="PTHR23189">
    <property type="entry name" value="RNA RECOGNITION MOTIF-CONTAINING"/>
    <property type="match status" value="1"/>
</dbReference>
<evidence type="ECO:0000313" key="6">
    <source>
        <dbReference type="Proteomes" id="UP001066276"/>
    </source>
</evidence>
<dbReference type="Gene3D" id="3.30.70.330">
    <property type="match status" value="3"/>
</dbReference>
<feature type="compositionally biased region" description="Basic and acidic residues" evidence="3">
    <location>
        <begin position="650"/>
        <end position="663"/>
    </location>
</feature>
<feature type="compositionally biased region" description="Low complexity" evidence="3">
    <location>
        <begin position="203"/>
        <end position="215"/>
    </location>
</feature>
<organism evidence="5 6">
    <name type="scientific">Pleurodeles waltl</name>
    <name type="common">Iberian ribbed newt</name>
    <dbReference type="NCBI Taxonomy" id="8319"/>
    <lineage>
        <taxon>Eukaryota</taxon>
        <taxon>Metazoa</taxon>
        <taxon>Chordata</taxon>
        <taxon>Craniata</taxon>
        <taxon>Vertebrata</taxon>
        <taxon>Euteleostomi</taxon>
        <taxon>Amphibia</taxon>
        <taxon>Batrachia</taxon>
        <taxon>Caudata</taxon>
        <taxon>Salamandroidea</taxon>
        <taxon>Salamandridae</taxon>
        <taxon>Pleurodelinae</taxon>
        <taxon>Pleurodeles</taxon>
    </lineage>
</organism>
<feature type="compositionally biased region" description="Acidic residues" evidence="3">
    <location>
        <begin position="616"/>
        <end position="649"/>
    </location>
</feature>
<dbReference type="Pfam" id="PF00076">
    <property type="entry name" value="RRM_1"/>
    <property type="match status" value="2"/>
</dbReference>
<dbReference type="InterPro" id="IPR035979">
    <property type="entry name" value="RBD_domain_sf"/>
</dbReference>
<dbReference type="GO" id="GO:0003723">
    <property type="term" value="F:RNA binding"/>
    <property type="evidence" value="ECO:0007669"/>
    <property type="project" value="UniProtKB-UniRule"/>
</dbReference>
<protein>
    <recommendedName>
        <fullName evidence="4">RRM domain-containing protein</fullName>
    </recommendedName>
</protein>
<name>A0AAV7KUQ1_PLEWA</name>
<feature type="compositionally biased region" description="Basic and acidic residues" evidence="3">
    <location>
        <begin position="673"/>
        <end position="684"/>
    </location>
</feature>
<dbReference type="EMBL" id="JANPWB010000016">
    <property type="protein sequence ID" value="KAJ1079873.1"/>
    <property type="molecule type" value="Genomic_DNA"/>
</dbReference>
<keyword evidence="6" id="KW-1185">Reference proteome</keyword>
<dbReference type="SUPFAM" id="SSF54928">
    <property type="entry name" value="RNA-binding domain, RBD"/>
    <property type="match status" value="2"/>
</dbReference>
<feature type="domain" description="RRM" evidence="4">
    <location>
        <begin position="471"/>
        <end position="544"/>
    </location>
</feature>
<feature type="region of interest" description="Disordered" evidence="3">
    <location>
        <begin position="203"/>
        <end position="235"/>
    </location>
</feature>
<dbReference type="Proteomes" id="UP001066276">
    <property type="component" value="Chromosome 12"/>
</dbReference>
<feature type="domain" description="RRM" evidence="4">
    <location>
        <begin position="394"/>
        <end position="467"/>
    </location>
</feature>
<feature type="compositionally biased region" description="Acidic residues" evidence="3">
    <location>
        <begin position="580"/>
        <end position="608"/>
    </location>
</feature>
<dbReference type="AlphaFoldDB" id="A0AAV7KUQ1"/>
<sequence>MASRRHFPAGRKPRHAVSARPEGASIVRQLPLAGRKRSLRTGETEPRAQEHPRATGGHQMEAAAESRSGRRARGLNGAAAYGLSSAARPFSRQYDHEDSRPRRERSPYASSSSSRPGRSRDRSPYLPPADKLQQHRRRRRPRPGRERSPYLSRSPLGLGYGRSPSPLYLSRKRSPLGLGYARSPSPLYLPRARSPLGLGYGRSRSPFLPRSRSPLWPEPAPRSRRRRSPLGLGLSPTSRLYYDLEALRYERLPPRARSPPLPPPPRRRRSRSPRYAPPRSRPSRPAKERAPRRPPPPLYELKVQSFPEHCSDESVRQGLQHAFKKHGPLARVQLHGAGPERYALVAYGRAKERDAAVAAAQGAELFGAQVEVSACPDPPGRSDLELAFSREASLTLYVGNLDKETTAAQLSEAFRPFGEVLHAEIKPARHNYGFVQFADLLSVSRAFREMEGQRLGRNKVALGFGKNLPTACVWLYGLLGTGLTEKALVRHFRHYGTLLRVLHDTAKGTALLLYKDRYSAAVAVSKMRRATVEGHPLKALYASSRLQLAFCRAMEASGQDVGDFHKELSRKAGDARQELNEDESEMVAEASDEEDTPMVAEASDEEEVAPVLLGEPSDEEDARDTEDEDTPVDDDEEEDDEDTQEQADPSEDKRVQDTDKVETDGQQEESPADPEKPPCDGPLK</sequence>
<evidence type="ECO:0000256" key="1">
    <source>
        <dbReference type="ARBA" id="ARBA00022884"/>
    </source>
</evidence>
<evidence type="ECO:0000313" key="5">
    <source>
        <dbReference type="EMBL" id="KAJ1079873.1"/>
    </source>
</evidence>
<feature type="region of interest" description="Disordered" evidence="3">
    <location>
        <begin position="253"/>
        <end position="300"/>
    </location>
</feature>
<comment type="caution">
    <text evidence="5">The sequence shown here is derived from an EMBL/GenBank/DDBJ whole genome shotgun (WGS) entry which is preliminary data.</text>
</comment>
<feature type="region of interest" description="Disordered" evidence="3">
    <location>
        <begin position="572"/>
        <end position="684"/>
    </location>
</feature>
<dbReference type="PROSITE" id="PS50102">
    <property type="entry name" value="RRM"/>
    <property type="match status" value="2"/>
</dbReference>
<dbReference type="InterPro" id="IPR012677">
    <property type="entry name" value="Nucleotide-bd_a/b_plait_sf"/>
</dbReference>
<feature type="compositionally biased region" description="Basic and acidic residues" evidence="3">
    <location>
        <begin position="93"/>
        <end position="106"/>
    </location>
</feature>
<feature type="region of interest" description="Disordered" evidence="3">
    <location>
        <begin position="1"/>
        <end position="168"/>
    </location>
</feature>
<feature type="compositionally biased region" description="Low complexity" evidence="3">
    <location>
        <begin position="107"/>
        <end position="116"/>
    </location>
</feature>